<dbReference type="EMBL" id="AP027734">
    <property type="protein sequence ID" value="BDZ55488.1"/>
    <property type="molecule type" value="Genomic_DNA"/>
</dbReference>
<sequence length="123" mass="11133">MPDAGTRSPFVNTSVASGAAAAGEAAGAAAAGEAAGAAAAGAGGIAGSAGTPGACDPCAGWAGSGGGVHPPAACSAPVAGDATTPELERAAGMNVRSSMPRSLASDGNVSRAARGVASSARRA</sequence>
<feature type="compositionally biased region" description="Polar residues" evidence="1">
    <location>
        <begin position="95"/>
        <end position="108"/>
    </location>
</feature>
<accession>A0ABM8H3W0</accession>
<organism evidence="2 3">
    <name type="scientific">Agromyces marinus</name>
    <dbReference type="NCBI Taxonomy" id="1389020"/>
    <lineage>
        <taxon>Bacteria</taxon>
        <taxon>Bacillati</taxon>
        <taxon>Actinomycetota</taxon>
        <taxon>Actinomycetes</taxon>
        <taxon>Micrococcales</taxon>
        <taxon>Microbacteriaceae</taxon>
        <taxon>Agromyces</taxon>
    </lineage>
</organism>
<protein>
    <submittedName>
        <fullName evidence="2">Uncharacterized protein</fullName>
    </submittedName>
</protein>
<feature type="region of interest" description="Disordered" evidence="1">
    <location>
        <begin position="93"/>
        <end position="123"/>
    </location>
</feature>
<keyword evidence="3" id="KW-1185">Reference proteome</keyword>
<evidence type="ECO:0000313" key="2">
    <source>
        <dbReference type="EMBL" id="BDZ55488.1"/>
    </source>
</evidence>
<dbReference type="Proteomes" id="UP001321477">
    <property type="component" value="Chromosome"/>
</dbReference>
<evidence type="ECO:0000256" key="1">
    <source>
        <dbReference type="SAM" id="MobiDB-lite"/>
    </source>
</evidence>
<reference evidence="3" key="1">
    <citation type="journal article" date="2019" name="Int. J. Syst. Evol. Microbiol.">
        <title>The Global Catalogue of Microorganisms (GCM) 10K type strain sequencing project: providing services to taxonomists for standard genome sequencing and annotation.</title>
        <authorList>
            <consortium name="The Broad Institute Genomics Platform"/>
            <consortium name="The Broad Institute Genome Sequencing Center for Infectious Disease"/>
            <person name="Wu L."/>
            <person name="Ma J."/>
        </authorList>
    </citation>
    <scope>NUCLEOTIDE SEQUENCE [LARGE SCALE GENOMIC DNA]</scope>
    <source>
        <strain evidence="3">NBRC 109019</strain>
    </source>
</reference>
<gene>
    <name evidence="2" type="ORF">GCM10025870_25610</name>
</gene>
<evidence type="ECO:0000313" key="3">
    <source>
        <dbReference type="Proteomes" id="UP001321477"/>
    </source>
</evidence>
<feature type="compositionally biased region" description="Low complexity" evidence="1">
    <location>
        <begin position="109"/>
        <end position="123"/>
    </location>
</feature>
<name>A0ABM8H3W0_9MICO</name>
<proteinExistence type="predicted"/>